<evidence type="ECO:0000313" key="5">
    <source>
        <dbReference type="Proteomes" id="UP000650994"/>
    </source>
</evidence>
<dbReference type="Proteomes" id="UP000184120">
    <property type="component" value="Unassembled WGS sequence"/>
</dbReference>
<protein>
    <submittedName>
        <fullName evidence="3">Gliding motility-associated C-terminal domain-containing protein</fullName>
    </submittedName>
</protein>
<gene>
    <name evidence="2" type="ORF">GCM10010984_29340</name>
    <name evidence="3" type="ORF">SAMN05443634_103292</name>
</gene>
<proteinExistence type="predicted"/>
<reference evidence="5" key="4">
    <citation type="journal article" date="2019" name="Int. J. Syst. Evol. Microbiol.">
        <title>The Global Catalogue of Microorganisms (GCM) 10K type strain sequencing project: providing services to taxonomists for standard genome sequencing and annotation.</title>
        <authorList>
            <consortium name="The Broad Institute Genomics Platform"/>
            <consortium name="The Broad Institute Genome Sequencing Center for Infectious Disease"/>
            <person name="Wu L."/>
            <person name="Ma J."/>
        </authorList>
    </citation>
    <scope>NUCLEOTIDE SEQUENCE [LARGE SCALE GENOMIC DNA]</scope>
    <source>
        <strain evidence="5">CGMCC 1.12707</strain>
    </source>
</reference>
<dbReference type="Pfam" id="PF13585">
    <property type="entry name" value="CHU_C"/>
    <property type="match status" value="1"/>
</dbReference>
<dbReference type="EMBL" id="BMFL01000026">
    <property type="protein sequence ID" value="GGF10328.1"/>
    <property type="molecule type" value="Genomic_DNA"/>
</dbReference>
<evidence type="ECO:0000313" key="3">
    <source>
        <dbReference type="EMBL" id="SHK79880.1"/>
    </source>
</evidence>
<reference evidence="3" key="2">
    <citation type="submission" date="2016-11" db="EMBL/GenBank/DDBJ databases">
        <authorList>
            <person name="Jaros S."/>
            <person name="Januszkiewicz K."/>
            <person name="Wedrychowicz H."/>
        </authorList>
    </citation>
    <scope>NUCLEOTIDE SEQUENCE [LARGE SCALE GENOMIC DNA]</scope>
    <source>
        <strain evidence="3">DSM 27989</strain>
    </source>
</reference>
<reference evidence="4" key="3">
    <citation type="submission" date="2016-11" db="EMBL/GenBank/DDBJ databases">
        <authorList>
            <person name="Varghese N."/>
            <person name="Submissions S."/>
        </authorList>
    </citation>
    <scope>NUCLEOTIDE SEQUENCE [LARGE SCALE GENOMIC DNA]</scope>
    <source>
        <strain evidence="4">DSM 27989</strain>
    </source>
</reference>
<dbReference type="OrthoDB" id="9765926at2"/>
<evidence type="ECO:0000313" key="4">
    <source>
        <dbReference type="Proteomes" id="UP000184120"/>
    </source>
</evidence>
<dbReference type="AlphaFoldDB" id="A0A1M6VEI8"/>
<sequence>MKKIIYFLLLLINSFVFAQQYPVIHPLTGGFTFAGEKLDNNPQAFGVATPVGAGCSVSFSNNYKFYSFKANFDMVFAFDLIATKPDFRFVVWKLTKDKLPTAIFERGGTIRADRSVEGSSNVKGLREGLPNICESNFNAGAIGYAKAFEGGEILKKDETIVIVVYGTSDTELFDIKVNVAEERQINTFNNLCVGLSYTYNQIFDAVKTDSGLTDIKLYTNNVFNTEINSGTTFSTDTTIYAQVRDASGNLKYIYTVPLKFVPEHQFNIKTSIQTEFACTNSYVLPSASVLLSKLFDSVLPEYSISSITVNGTYYNAGDSVPLTVGEETSIKIKVKYNGACVIDSNEISIPLKQGSPVLSNNISAATCDNQHKLLYSEVYSKLGIDASQYDLEVSLNGSVIANETSTAITSTLTYKVKIKSKSSGCESNVVDFVVTKTSPANIANATIAGICFDDFKQADIDNAVSTIQNGNAYQLKYFQENGTELVSTSLLEFIKNTKNGKIIVKALASNNTGICDTTVELSFNLNQSSFNKVENIETLKSSCSEVGLGYTFSKSEIENYLKAKLGRTDIIFSGINDTSLADNQAGSIKFKVQVNGESCWSEEMILPLQVFTKPNVAEASKELQADCNNLITINETTLKELFGANSTTDFNYQIQHTNSTPLTFDGSGKAYVKVLFKNKLDENCFVEKTITINKTQELVVDTALLESFTKANEIIYCEDNSNVAKNQIQVILDYIKTQYPTLVAQSTVDEIYSKFNSNKGEVEVVFNDPSFCGNATVKLYYQKNNLPTIVVPENGTVCSGELFVLDFTSQTNYSNYNYSVEKNDGSRVAGIDKFELNVGTYKITIEDRITNCSVVKTLVIANSELPTIEKITINQGNITIIAKGNGSLEYALFDDKGNIVVNWQAKNALDVPAGNINNNFTVKVRLNNCGTTEVSDLVYLDLPNFVSPNGDGKNDLWQPMRKNGQATDTKNSYKLIIFDRFGKQILTQEGINIIKWDGTHLGKPVADGTYWYLLEFSKESSILNVQYSGSILVKRKVN</sequence>
<name>A0A1M6VEI8_9FLAO</name>
<reference evidence="2" key="5">
    <citation type="submission" date="2024-05" db="EMBL/GenBank/DDBJ databases">
        <authorList>
            <person name="Sun Q."/>
            <person name="Zhou Y."/>
        </authorList>
    </citation>
    <scope>NUCLEOTIDE SEQUENCE</scope>
    <source>
        <strain evidence="2">CGMCC 1.12707</strain>
    </source>
</reference>
<dbReference type="STRING" id="1434701.SAMN05443634_103292"/>
<organism evidence="3 4">
    <name type="scientific">Chishuiella changwenlii</name>
    <dbReference type="NCBI Taxonomy" id="1434701"/>
    <lineage>
        <taxon>Bacteria</taxon>
        <taxon>Pseudomonadati</taxon>
        <taxon>Bacteroidota</taxon>
        <taxon>Flavobacteriia</taxon>
        <taxon>Flavobacteriales</taxon>
        <taxon>Weeksellaceae</taxon>
        <taxon>Chishuiella</taxon>
    </lineage>
</organism>
<accession>A0A1M6VEI8</accession>
<dbReference type="Proteomes" id="UP000650994">
    <property type="component" value="Unassembled WGS sequence"/>
</dbReference>
<feature type="signal peptide" evidence="1">
    <location>
        <begin position="1"/>
        <end position="18"/>
    </location>
</feature>
<evidence type="ECO:0000313" key="2">
    <source>
        <dbReference type="EMBL" id="GGF10328.1"/>
    </source>
</evidence>
<keyword evidence="5" id="KW-1185">Reference proteome</keyword>
<feature type="chain" id="PRO_5012387178" evidence="1">
    <location>
        <begin position="19"/>
        <end position="1038"/>
    </location>
</feature>
<evidence type="ECO:0000256" key="1">
    <source>
        <dbReference type="SAM" id="SignalP"/>
    </source>
</evidence>
<dbReference type="EMBL" id="FRBH01000003">
    <property type="protein sequence ID" value="SHK79880.1"/>
    <property type="molecule type" value="Genomic_DNA"/>
</dbReference>
<dbReference type="InterPro" id="IPR026341">
    <property type="entry name" value="T9SS_type_B"/>
</dbReference>
<dbReference type="NCBIfam" id="TIGR04131">
    <property type="entry name" value="Bac_Flav_CTERM"/>
    <property type="match status" value="1"/>
</dbReference>
<reference evidence="2" key="1">
    <citation type="journal article" date="2014" name="Int. J. Syst. Evol. Microbiol.">
        <title>Complete genome of a new Firmicutes species belonging to the dominant human colonic microbiota ('Ruminococcus bicirculans') reveals two chromosomes and a selective capacity to utilize plant glucans.</title>
        <authorList>
            <consortium name="NISC Comparative Sequencing Program"/>
            <person name="Wegmann U."/>
            <person name="Louis P."/>
            <person name="Goesmann A."/>
            <person name="Henrissat B."/>
            <person name="Duncan S.H."/>
            <person name="Flint H.J."/>
        </authorList>
    </citation>
    <scope>NUCLEOTIDE SEQUENCE</scope>
    <source>
        <strain evidence="2">CGMCC 1.12707</strain>
    </source>
</reference>
<keyword evidence="1" id="KW-0732">Signal</keyword>
<dbReference type="RefSeq" id="WP_072930326.1">
    <property type="nucleotide sequence ID" value="NZ_BMFL01000026.1"/>
</dbReference>